<evidence type="ECO:0000256" key="2">
    <source>
        <dbReference type="ARBA" id="ARBA00004696"/>
    </source>
</evidence>
<dbReference type="InterPro" id="IPR013785">
    <property type="entry name" value="Aldolase_TIM"/>
</dbReference>
<dbReference type="PANTHER" id="PTHR22854">
    <property type="entry name" value="TRYPTOPHAN BIOSYNTHESIS PROTEIN"/>
    <property type="match status" value="1"/>
</dbReference>
<dbReference type="Proteomes" id="UP001213646">
    <property type="component" value="Unassembled WGS sequence"/>
</dbReference>
<evidence type="ECO:0000256" key="3">
    <source>
        <dbReference type="ARBA" id="ARBA00012362"/>
    </source>
</evidence>
<name>A0AAW6I1B4_9BACT</name>
<evidence type="ECO:0000256" key="7">
    <source>
        <dbReference type="ARBA" id="ARBA00023141"/>
    </source>
</evidence>
<evidence type="ECO:0000313" key="11">
    <source>
        <dbReference type="Proteomes" id="UP001213646"/>
    </source>
</evidence>
<dbReference type="SUPFAM" id="SSF51366">
    <property type="entry name" value="Ribulose-phoshate binding barrel"/>
    <property type="match status" value="1"/>
</dbReference>
<organism evidence="10 11">
    <name type="scientific">Parabacteroides johnsonii</name>
    <dbReference type="NCBI Taxonomy" id="387661"/>
    <lineage>
        <taxon>Bacteria</taxon>
        <taxon>Pseudomonadati</taxon>
        <taxon>Bacteroidota</taxon>
        <taxon>Bacteroidia</taxon>
        <taxon>Bacteroidales</taxon>
        <taxon>Tannerellaceae</taxon>
        <taxon>Parabacteroides</taxon>
    </lineage>
</organism>
<feature type="domain" description="Indole-3-glycerol phosphate synthase" evidence="9">
    <location>
        <begin position="5"/>
        <end position="255"/>
    </location>
</feature>
<evidence type="ECO:0000256" key="6">
    <source>
        <dbReference type="ARBA" id="ARBA00022822"/>
    </source>
</evidence>
<comment type="catalytic activity">
    <reaction evidence="1">
        <text>1-(2-carboxyphenylamino)-1-deoxy-D-ribulose 5-phosphate + H(+) = (1S,2R)-1-C-(indol-3-yl)glycerol 3-phosphate + CO2 + H2O</text>
        <dbReference type="Rhea" id="RHEA:23476"/>
        <dbReference type="ChEBI" id="CHEBI:15377"/>
        <dbReference type="ChEBI" id="CHEBI:15378"/>
        <dbReference type="ChEBI" id="CHEBI:16526"/>
        <dbReference type="ChEBI" id="CHEBI:58613"/>
        <dbReference type="ChEBI" id="CHEBI:58866"/>
        <dbReference type="EC" id="4.1.1.48"/>
    </reaction>
</comment>
<dbReference type="InterPro" id="IPR001468">
    <property type="entry name" value="Indole-3-GlycerolPSynthase_CS"/>
</dbReference>
<gene>
    <name evidence="10" type="primary">trpC</name>
    <name evidence="10" type="ORF">PQG89_05750</name>
</gene>
<dbReference type="FunFam" id="3.20.20.70:FF:000024">
    <property type="entry name" value="Indole-3-glycerol phosphate synthase"/>
    <property type="match status" value="1"/>
</dbReference>
<dbReference type="Gene3D" id="3.20.20.70">
    <property type="entry name" value="Aldolase class I"/>
    <property type="match status" value="1"/>
</dbReference>
<dbReference type="NCBIfam" id="NF001377">
    <property type="entry name" value="PRK00278.2-4"/>
    <property type="match status" value="1"/>
</dbReference>
<dbReference type="GO" id="GO:0000162">
    <property type="term" value="P:L-tryptophan biosynthetic process"/>
    <property type="evidence" value="ECO:0007669"/>
    <property type="project" value="UniProtKB-KW"/>
</dbReference>
<dbReference type="CDD" id="cd00331">
    <property type="entry name" value="IGPS"/>
    <property type="match status" value="1"/>
</dbReference>
<keyword evidence="7" id="KW-0057">Aromatic amino acid biosynthesis</keyword>
<dbReference type="EMBL" id="JAQPYX010000046">
    <property type="protein sequence ID" value="MDC7148935.1"/>
    <property type="molecule type" value="Genomic_DNA"/>
</dbReference>
<proteinExistence type="predicted"/>
<evidence type="ECO:0000256" key="8">
    <source>
        <dbReference type="ARBA" id="ARBA00023239"/>
    </source>
</evidence>
<dbReference type="PANTHER" id="PTHR22854:SF2">
    <property type="entry name" value="INDOLE-3-GLYCEROL-PHOSPHATE SYNTHASE"/>
    <property type="match status" value="1"/>
</dbReference>
<dbReference type="Pfam" id="PF00218">
    <property type="entry name" value="IGPS"/>
    <property type="match status" value="1"/>
</dbReference>
<reference evidence="10" key="1">
    <citation type="submission" date="2023-01" db="EMBL/GenBank/DDBJ databases">
        <title>Exploring GABA producing Bacteroides strains toward improving mental health.</title>
        <authorList>
            <person name="Yousuf B."/>
            <person name="Bouhlel N.E."/>
            <person name="Mottawea W."/>
            <person name="Hammami R."/>
        </authorList>
    </citation>
    <scope>NUCLEOTIDE SEQUENCE</scope>
    <source>
        <strain evidence="10">UO.H1047</strain>
    </source>
</reference>
<evidence type="ECO:0000256" key="5">
    <source>
        <dbReference type="ARBA" id="ARBA00022793"/>
    </source>
</evidence>
<keyword evidence="6" id="KW-0822">Tryptophan biosynthesis</keyword>
<sequence length="269" mass="29475">MKDILQDIIANKRIEVERQKQAVRLQTLLGLGGERLEHPARSMRAALAASSSGIIAEFKRKSPSKGWLHPDAAIADVLPAYEKGGASACSVLTDSNFFGGSLGDLCKARSLVGLPLLRKDFIIDEYQLYQARVMGADAVLLIAACLTPEQCLMFAKLAHTLNMEVLLEIHSEEELDHLNPFVDMLGVNNRNLGTFHTDVENSFRLAKAMQTVARERNLSPLLVSESGISTTTTVSKLREADFRGFLIGETFMKTDVPGDTLAQFIEGLS</sequence>
<dbReference type="InterPro" id="IPR013798">
    <property type="entry name" value="Indole-3-glycerol_P_synth_dom"/>
</dbReference>
<dbReference type="InterPro" id="IPR011060">
    <property type="entry name" value="RibuloseP-bd_barrel"/>
</dbReference>
<evidence type="ECO:0000256" key="1">
    <source>
        <dbReference type="ARBA" id="ARBA00001633"/>
    </source>
</evidence>
<evidence type="ECO:0000313" key="10">
    <source>
        <dbReference type="EMBL" id="MDC7148935.1"/>
    </source>
</evidence>
<evidence type="ECO:0000256" key="4">
    <source>
        <dbReference type="ARBA" id="ARBA00022605"/>
    </source>
</evidence>
<comment type="pathway">
    <text evidence="2">Amino-acid biosynthesis; L-tryptophan biosynthesis; L-tryptophan from chorismate: step 4/5.</text>
</comment>
<dbReference type="EC" id="4.1.1.48" evidence="3"/>
<dbReference type="GO" id="GO:0004640">
    <property type="term" value="F:phosphoribosylanthranilate isomerase activity"/>
    <property type="evidence" value="ECO:0007669"/>
    <property type="project" value="TreeGrafter"/>
</dbReference>
<keyword evidence="5" id="KW-0210">Decarboxylase</keyword>
<keyword evidence="8 10" id="KW-0456">Lyase</keyword>
<dbReference type="GO" id="GO:0004425">
    <property type="term" value="F:indole-3-glycerol-phosphate synthase activity"/>
    <property type="evidence" value="ECO:0007669"/>
    <property type="project" value="UniProtKB-EC"/>
</dbReference>
<dbReference type="RefSeq" id="WP_272696471.1">
    <property type="nucleotide sequence ID" value="NZ_CAOJXY010000029.1"/>
</dbReference>
<accession>A0AAW6I1B4</accession>
<dbReference type="AlphaFoldDB" id="A0AAW6I1B4"/>
<keyword evidence="4" id="KW-0028">Amino-acid biosynthesis</keyword>
<dbReference type="InterPro" id="IPR045186">
    <property type="entry name" value="Indole-3-glycerol_P_synth"/>
</dbReference>
<protein>
    <recommendedName>
        <fullName evidence="3">indole-3-glycerol-phosphate synthase</fullName>
        <ecNumber evidence="3">4.1.1.48</ecNumber>
    </recommendedName>
</protein>
<comment type="caution">
    <text evidence="10">The sequence shown here is derived from an EMBL/GenBank/DDBJ whole genome shotgun (WGS) entry which is preliminary data.</text>
</comment>
<evidence type="ECO:0000259" key="9">
    <source>
        <dbReference type="Pfam" id="PF00218"/>
    </source>
</evidence>
<dbReference type="PROSITE" id="PS00614">
    <property type="entry name" value="IGPS"/>
    <property type="match status" value="1"/>
</dbReference>